<feature type="transmembrane region" description="Helical" evidence="1">
    <location>
        <begin position="231"/>
        <end position="256"/>
    </location>
</feature>
<name>A0A6J4PXX8_9BACT</name>
<feature type="transmembrane region" description="Helical" evidence="1">
    <location>
        <begin position="108"/>
        <end position="128"/>
    </location>
</feature>
<keyword evidence="1" id="KW-1133">Transmembrane helix</keyword>
<feature type="transmembrane region" description="Helical" evidence="1">
    <location>
        <begin position="140"/>
        <end position="158"/>
    </location>
</feature>
<feature type="transmembrane region" description="Helical" evidence="1">
    <location>
        <begin position="200"/>
        <end position="219"/>
    </location>
</feature>
<protein>
    <submittedName>
        <fullName evidence="2">Uncharacterized protein</fullName>
    </submittedName>
</protein>
<dbReference type="EMBL" id="CADCUQ010000771">
    <property type="protein sequence ID" value="CAA9428881.1"/>
    <property type="molecule type" value="Genomic_DNA"/>
</dbReference>
<feature type="transmembrane region" description="Helical" evidence="1">
    <location>
        <begin position="40"/>
        <end position="65"/>
    </location>
</feature>
<gene>
    <name evidence="2" type="ORF">AVDCRST_MAG64-3338</name>
</gene>
<feature type="transmembrane region" description="Helical" evidence="1">
    <location>
        <begin position="71"/>
        <end position="92"/>
    </location>
</feature>
<feature type="transmembrane region" description="Helical" evidence="1">
    <location>
        <begin position="355"/>
        <end position="377"/>
    </location>
</feature>
<proteinExistence type="predicted"/>
<reference evidence="2" key="1">
    <citation type="submission" date="2020-02" db="EMBL/GenBank/DDBJ databases">
        <authorList>
            <person name="Meier V. D."/>
        </authorList>
    </citation>
    <scope>NUCLEOTIDE SEQUENCE</scope>
    <source>
        <strain evidence="2">AVDCRST_MAG64</strain>
    </source>
</reference>
<evidence type="ECO:0000313" key="2">
    <source>
        <dbReference type="EMBL" id="CAA9428881.1"/>
    </source>
</evidence>
<feature type="transmembrane region" description="Helical" evidence="1">
    <location>
        <begin position="412"/>
        <end position="429"/>
    </location>
</feature>
<organism evidence="2">
    <name type="scientific">uncultured Phycisphaerae bacterium</name>
    <dbReference type="NCBI Taxonomy" id="904963"/>
    <lineage>
        <taxon>Bacteria</taxon>
        <taxon>Pseudomonadati</taxon>
        <taxon>Planctomycetota</taxon>
        <taxon>Phycisphaerae</taxon>
        <taxon>environmental samples</taxon>
    </lineage>
</organism>
<keyword evidence="1" id="KW-0472">Membrane</keyword>
<accession>A0A6J4PXX8</accession>
<feature type="transmembrane region" description="Helical" evidence="1">
    <location>
        <begin position="389"/>
        <end position="406"/>
    </location>
</feature>
<feature type="transmembrane region" description="Helical" evidence="1">
    <location>
        <begin position="163"/>
        <end position="180"/>
    </location>
</feature>
<sequence>MPGSTRSFLPSALCLPPSDESPYTPPVTEPTAAHIDHRPLAVLGWAAFLACSWTWCIGMFLPVILLRDYGTWAWVVFALPNVVGAAAMGWVLQRQGASERMVGRHTPAMAAFSVVTILFHVLFVGWVVRWLGGVTGRGEWAFVWATVGAAVVCFPLLLARRAALLLSGLVLAGSVAAFVLTVLNTPDRIPMAAGTATADLAYLAPVCLIGFACSPYLDLTFHRARQALTTYGGVAAFTLGFGAMFLVMIVFTLWYGPMTVPPGADRPGLPTQQITQAAALAVVAHMAGQSGFTVAAHLVELVRRHRRGVTTTKWGTIAGVLFGGGILGLVAYLLSRGDGEQGRFWGAGLGANETGYRLFLSFYGLVAPAYVWVVVVPWRGSRTTDRQKWVTFVVTLLLAAPAYWVGFVEGKMVWLLAGVGVILLSRVLLELAGGRTRGTTGDRTRNAAR</sequence>
<feature type="transmembrane region" description="Helical" evidence="1">
    <location>
        <begin position="314"/>
        <end position="335"/>
    </location>
</feature>
<dbReference type="AlphaFoldDB" id="A0A6J4PXX8"/>
<evidence type="ECO:0000256" key="1">
    <source>
        <dbReference type="SAM" id="Phobius"/>
    </source>
</evidence>
<feature type="transmembrane region" description="Helical" evidence="1">
    <location>
        <begin position="276"/>
        <end position="302"/>
    </location>
</feature>
<keyword evidence="1" id="KW-0812">Transmembrane</keyword>